<comment type="caution">
    <text evidence="6">The sequence shown here is derived from an EMBL/GenBank/DDBJ whole genome shotgun (WGS) entry which is preliminary data.</text>
</comment>
<comment type="function">
    <text evidence="3">Regulates mitochondrial small subunit maturation by controlling 15S rRNA 5'-end processing. Localizes to the 5' precursor of the 15S rRNA in a position that is subsequently occupied by mS47 in the mature yeast mtSSU. Uses structure and sequence-specific RNA recognition, binding to a single-stranded region of the precursor and specifically recognizing bases -6 to -1. The exchange of Ccm1 for mS47 is coupled to the irreversible removal of precursor rRNA that is accompanied by conformational changes of the mitoribosomal proteins uS5m and mS26. These conformational changes signal completion of 5'-end rRNA processing through protection of the mature 5'-end of the 15S rRNA and stabilization of mS47. The removal of the 5' precursor together with the dissociation of Ccm1 may be catalyzed by the 5'-3' exoribonuclease Pet127. Involved in the specific removal of group I introns in mitochondrial encoded transcripts.</text>
</comment>
<evidence type="ECO:0000256" key="3">
    <source>
        <dbReference type="ARBA" id="ARBA00044493"/>
    </source>
</evidence>
<evidence type="ECO:0000313" key="6">
    <source>
        <dbReference type="EMBL" id="KAJ1646466.1"/>
    </source>
</evidence>
<sequence length="596" mass="66256">MFTNLTRQLLSRRRAPAISGRKLLARRYVGPIANHEAISALTEKLTVEEQVQKIVNPSTYEQIERTKQIAQSARLQNQDLGTQLANATRLHKESVSKRLQGLYAELQKTKDLSPDDRSAVLAGFSELRDGASCIQVIRDMRLAGQPATVMQFATALRAAAAARQEKAVYTIGEEMQAAGIQDTEENYAVFFEQLVLCLAHLDQAEHAYAVFLEMRSRGFIPSSDASDALVAAMGIIGDSDMALEIMLDAKSRGESMSASTMLKVLHSAAVQLNPEPFKHCWNQLTGVMGVDVTAGDCDAGLDIAARTGDVNLAHNVIDVLRKRGFPISEYHFEALFEALVRDSRWPIALTVLNIMREHGFGKQSMTLRSMIRTIASQGPEKAMEIVDSIFNELLKKKLLLPYAANSVTLDALVTALATVDRAEQAAERLRKWYPELHIRRTPDSYAAVLQGCIASKDKKLAESLLMELVDTDKLKPTKLIYEQMIAISLKQFNYEDAFVYLEALKAHNIIPSWKTYSAIVHRCARVKDPRARVAMKEMADLGYPVTEALQSFVDTHERLASSSSYRKIDSKNAKASGSAKDKKDTRKSVFDINFTI</sequence>
<evidence type="ECO:0000256" key="1">
    <source>
        <dbReference type="ARBA" id="ARBA00006192"/>
    </source>
</evidence>
<evidence type="ECO:0000256" key="2">
    <source>
        <dbReference type="ARBA" id="ARBA00022737"/>
    </source>
</evidence>
<accession>A0A9W7XNG5</accession>
<comment type="subunit">
    <text evidence="4">Binds to mitochondrial small subunit 15S rRNA.</text>
</comment>
<dbReference type="Pfam" id="PF01535">
    <property type="entry name" value="PPR"/>
    <property type="match status" value="1"/>
</dbReference>
<dbReference type="Pfam" id="PF23276">
    <property type="entry name" value="TPR_24"/>
    <property type="match status" value="1"/>
</dbReference>
<comment type="similarity">
    <text evidence="1">Belongs to the CCM1 family.</text>
</comment>
<dbReference type="Gene3D" id="1.25.40.10">
    <property type="entry name" value="Tetratricopeptide repeat domain"/>
    <property type="match status" value="3"/>
</dbReference>
<dbReference type="Proteomes" id="UP001145021">
    <property type="component" value="Unassembled WGS sequence"/>
</dbReference>
<protein>
    <recommendedName>
        <fullName evidence="5">Pentatricopeptide repeat-containing protein-mitochondrial domain-containing protein</fullName>
    </recommendedName>
</protein>
<keyword evidence="7" id="KW-1185">Reference proteome</keyword>
<dbReference type="AlphaFoldDB" id="A0A9W7XNG5"/>
<dbReference type="PANTHER" id="PTHR47447:SF17">
    <property type="entry name" value="OS12G0638900 PROTEIN"/>
    <property type="match status" value="1"/>
</dbReference>
<dbReference type="PANTHER" id="PTHR47447">
    <property type="entry name" value="OS03G0856100 PROTEIN"/>
    <property type="match status" value="1"/>
</dbReference>
<dbReference type="InterPro" id="IPR057027">
    <property type="entry name" value="TPR_mt"/>
</dbReference>
<evidence type="ECO:0000256" key="4">
    <source>
        <dbReference type="ARBA" id="ARBA00044511"/>
    </source>
</evidence>
<dbReference type="InterPro" id="IPR002885">
    <property type="entry name" value="PPR_rpt"/>
</dbReference>
<keyword evidence="2" id="KW-0677">Repeat</keyword>
<dbReference type="InterPro" id="IPR011990">
    <property type="entry name" value="TPR-like_helical_dom_sf"/>
</dbReference>
<proteinExistence type="inferred from homology"/>
<dbReference type="EMBL" id="JANBOH010000060">
    <property type="protein sequence ID" value="KAJ1646466.1"/>
    <property type="molecule type" value="Genomic_DNA"/>
</dbReference>
<organism evidence="6 7">
    <name type="scientific">Coemansia asiatica</name>
    <dbReference type="NCBI Taxonomy" id="1052880"/>
    <lineage>
        <taxon>Eukaryota</taxon>
        <taxon>Fungi</taxon>
        <taxon>Fungi incertae sedis</taxon>
        <taxon>Zoopagomycota</taxon>
        <taxon>Kickxellomycotina</taxon>
        <taxon>Kickxellomycetes</taxon>
        <taxon>Kickxellales</taxon>
        <taxon>Kickxellaceae</taxon>
        <taxon>Coemansia</taxon>
    </lineage>
</organism>
<name>A0A9W7XNG5_9FUNG</name>
<evidence type="ECO:0000313" key="7">
    <source>
        <dbReference type="Proteomes" id="UP001145021"/>
    </source>
</evidence>
<gene>
    <name evidence="6" type="ORF">LPJ64_002061</name>
</gene>
<feature type="domain" description="Pentatricopeptide repeat-containing protein-mitochondrial" evidence="5">
    <location>
        <begin position="297"/>
        <end position="415"/>
    </location>
</feature>
<reference evidence="6" key="1">
    <citation type="submission" date="2022-07" db="EMBL/GenBank/DDBJ databases">
        <title>Phylogenomic reconstructions and comparative analyses of Kickxellomycotina fungi.</title>
        <authorList>
            <person name="Reynolds N.K."/>
            <person name="Stajich J.E."/>
            <person name="Barry K."/>
            <person name="Grigoriev I.V."/>
            <person name="Crous P."/>
            <person name="Smith M.E."/>
        </authorList>
    </citation>
    <scope>NUCLEOTIDE SEQUENCE</scope>
    <source>
        <strain evidence="6">NBRC 105413</strain>
    </source>
</reference>
<evidence type="ECO:0000259" key="5">
    <source>
        <dbReference type="Pfam" id="PF23276"/>
    </source>
</evidence>